<organism evidence="5">
    <name type="scientific">Sesamum calycinum</name>
    <dbReference type="NCBI Taxonomy" id="2727403"/>
    <lineage>
        <taxon>Eukaryota</taxon>
        <taxon>Viridiplantae</taxon>
        <taxon>Streptophyta</taxon>
        <taxon>Embryophyta</taxon>
        <taxon>Tracheophyta</taxon>
        <taxon>Spermatophyta</taxon>
        <taxon>Magnoliopsida</taxon>
        <taxon>eudicotyledons</taxon>
        <taxon>Gunneridae</taxon>
        <taxon>Pentapetalae</taxon>
        <taxon>asterids</taxon>
        <taxon>lamiids</taxon>
        <taxon>Lamiales</taxon>
        <taxon>Pedaliaceae</taxon>
        <taxon>Sesamum</taxon>
    </lineage>
</organism>
<evidence type="ECO:0000313" key="5">
    <source>
        <dbReference type="EMBL" id="KAL0368659.1"/>
    </source>
</evidence>
<proteinExistence type="predicted"/>
<dbReference type="EMBL" id="JACGWM010000006">
    <property type="protein sequence ID" value="KAL0368659.1"/>
    <property type="molecule type" value="Genomic_DNA"/>
</dbReference>
<feature type="domain" description="Glycoside hydrolase family 19 catalytic" evidence="4">
    <location>
        <begin position="5"/>
        <end position="58"/>
    </location>
</feature>
<dbReference type="PANTHER" id="PTHR22595:SF96">
    <property type="entry name" value="CHITINASE"/>
    <property type="match status" value="1"/>
</dbReference>
<evidence type="ECO:0000256" key="2">
    <source>
        <dbReference type="ARBA" id="ARBA00022821"/>
    </source>
</evidence>
<evidence type="ECO:0000259" key="4">
    <source>
        <dbReference type="Pfam" id="PF00182"/>
    </source>
</evidence>
<comment type="caution">
    <text evidence="5">The sequence shown here is derived from an EMBL/GenBank/DDBJ whole genome shotgun (WGS) entry which is preliminary data.</text>
</comment>
<dbReference type="Pfam" id="PF00182">
    <property type="entry name" value="Glyco_hydro_19"/>
    <property type="match status" value="1"/>
</dbReference>
<keyword evidence="2" id="KW-0611">Plant defense</keyword>
<dbReference type="GO" id="GO:0006952">
    <property type="term" value="P:defense response"/>
    <property type="evidence" value="ECO:0007669"/>
    <property type="project" value="UniProtKB-KW"/>
</dbReference>
<name>A0AAW2QLF8_9LAMI</name>
<evidence type="ECO:0000256" key="1">
    <source>
        <dbReference type="ARBA" id="ARBA00003102"/>
    </source>
</evidence>
<keyword evidence="3" id="KW-0624">Polysaccharide degradation</keyword>
<dbReference type="AlphaFoldDB" id="A0AAW2QLF8"/>
<dbReference type="PANTHER" id="PTHR22595">
    <property type="entry name" value="CHITINASE-RELATED"/>
    <property type="match status" value="1"/>
</dbReference>
<reference evidence="5" key="1">
    <citation type="submission" date="2020-06" db="EMBL/GenBank/DDBJ databases">
        <authorList>
            <person name="Li T."/>
            <person name="Hu X."/>
            <person name="Zhang T."/>
            <person name="Song X."/>
            <person name="Zhang H."/>
            <person name="Dai N."/>
            <person name="Sheng W."/>
            <person name="Hou X."/>
            <person name="Wei L."/>
        </authorList>
    </citation>
    <scope>NUCLEOTIDE SEQUENCE</scope>
    <source>
        <strain evidence="5">KEN8</strain>
        <tissue evidence="5">Leaf</tissue>
    </source>
</reference>
<accession>A0AAW2QLF8</accession>
<keyword evidence="3" id="KW-0119">Carbohydrate metabolism</keyword>
<reference evidence="5" key="2">
    <citation type="journal article" date="2024" name="Plant">
        <title>Genomic evolution and insights into agronomic trait innovations of Sesamum species.</title>
        <authorList>
            <person name="Miao H."/>
            <person name="Wang L."/>
            <person name="Qu L."/>
            <person name="Liu H."/>
            <person name="Sun Y."/>
            <person name="Le M."/>
            <person name="Wang Q."/>
            <person name="Wei S."/>
            <person name="Zheng Y."/>
            <person name="Lin W."/>
            <person name="Duan Y."/>
            <person name="Cao H."/>
            <person name="Xiong S."/>
            <person name="Wang X."/>
            <person name="Wei L."/>
            <person name="Li C."/>
            <person name="Ma Q."/>
            <person name="Ju M."/>
            <person name="Zhao R."/>
            <person name="Li G."/>
            <person name="Mu C."/>
            <person name="Tian Q."/>
            <person name="Mei H."/>
            <person name="Zhang T."/>
            <person name="Gao T."/>
            <person name="Zhang H."/>
        </authorList>
    </citation>
    <scope>NUCLEOTIDE SEQUENCE</scope>
    <source>
        <strain evidence="5">KEN8</strain>
    </source>
</reference>
<keyword evidence="3" id="KW-0146">Chitin degradation</keyword>
<dbReference type="Gene3D" id="1.10.530.10">
    <property type="match status" value="1"/>
</dbReference>
<dbReference type="GO" id="GO:0006032">
    <property type="term" value="P:chitin catabolic process"/>
    <property type="evidence" value="ECO:0007669"/>
    <property type="project" value="UniProtKB-KW"/>
</dbReference>
<protein>
    <submittedName>
        <fullName evidence="5">Chitinase-like protein 1</fullName>
    </submittedName>
</protein>
<dbReference type="InterPro" id="IPR023346">
    <property type="entry name" value="Lysozyme-like_dom_sf"/>
</dbReference>
<sequence length="115" mass="12508">MYLIGGYGVATGGPLAWGLCYNKEMSPSQDYCDEYYKYDYPCAPGAQYYGRGAIPIYCNGRSRGGPSHLSHGEVLQRVYGVGDLVLSSYGQDLPAHDGFVEPGSHQEMTLAQLLS</sequence>
<dbReference type="SUPFAM" id="SSF53955">
    <property type="entry name" value="Lysozyme-like"/>
    <property type="match status" value="1"/>
</dbReference>
<dbReference type="GO" id="GO:0016998">
    <property type="term" value="P:cell wall macromolecule catabolic process"/>
    <property type="evidence" value="ECO:0007669"/>
    <property type="project" value="InterPro"/>
</dbReference>
<dbReference type="Gene3D" id="3.30.20.10">
    <property type="entry name" value="Endochitinase, domain 2"/>
    <property type="match status" value="1"/>
</dbReference>
<evidence type="ECO:0000256" key="3">
    <source>
        <dbReference type="ARBA" id="ARBA00023024"/>
    </source>
</evidence>
<dbReference type="GO" id="GO:0004568">
    <property type="term" value="F:chitinase activity"/>
    <property type="evidence" value="ECO:0007669"/>
    <property type="project" value="InterPro"/>
</dbReference>
<gene>
    <name evidence="5" type="ORF">Scaly_1084800</name>
</gene>
<comment type="function">
    <text evidence="1">Defense against chitin-containing fungal pathogens.</text>
</comment>
<dbReference type="InterPro" id="IPR000726">
    <property type="entry name" value="Glyco_hydro_19_cat"/>
</dbReference>